<dbReference type="EMBL" id="AZIL01000330">
    <property type="protein sequence ID" value="EWM28366.1"/>
    <property type="molecule type" value="Genomic_DNA"/>
</dbReference>
<feature type="region of interest" description="Disordered" evidence="1">
    <location>
        <begin position="106"/>
        <end position="129"/>
    </location>
</feature>
<evidence type="ECO:0000313" key="4">
    <source>
        <dbReference type="Proteomes" id="UP000019335"/>
    </source>
</evidence>
<keyword evidence="4" id="KW-1185">Reference proteome</keyword>
<feature type="chain" id="PRO_5004901630" evidence="2">
    <location>
        <begin position="20"/>
        <end position="129"/>
    </location>
</feature>
<gene>
    <name evidence="3" type="ORF">Naga_101258g1</name>
</gene>
<sequence>MTAQRIFVPIFLCLASASAFFMAPPRSILKAGEVVSLPDHLFSSSLTEQQAGRSKGVLFSLVINPKRQGITQLGVEEIKARKAALLRTCRGLSWSRGLWRRRCSRSSTTSGCGHASRPLPRMRFRPASG</sequence>
<evidence type="ECO:0000256" key="1">
    <source>
        <dbReference type="SAM" id="MobiDB-lite"/>
    </source>
</evidence>
<feature type="compositionally biased region" description="Basic residues" evidence="1">
    <location>
        <begin position="120"/>
        <end position="129"/>
    </location>
</feature>
<feature type="signal peptide" evidence="2">
    <location>
        <begin position="1"/>
        <end position="19"/>
    </location>
</feature>
<protein>
    <submittedName>
        <fullName evidence="3">Uncharacterized protein</fullName>
    </submittedName>
</protein>
<proteinExistence type="predicted"/>
<comment type="caution">
    <text evidence="3">The sequence shown here is derived from an EMBL/GenBank/DDBJ whole genome shotgun (WGS) entry which is preliminary data.</text>
</comment>
<reference evidence="3 4" key="1">
    <citation type="journal article" date="2014" name="Mol. Plant">
        <title>Chromosome Scale Genome Assembly and Transcriptome Profiling of Nannochloropsis gaditana in Nitrogen Depletion.</title>
        <authorList>
            <person name="Corteggiani Carpinelli E."/>
            <person name="Telatin A."/>
            <person name="Vitulo N."/>
            <person name="Forcato C."/>
            <person name="D'Angelo M."/>
            <person name="Schiavon R."/>
            <person name="Vezzi A."/>
            <person name="Giacometti G.M."/>
            <person name="Morosinotto T."/>
            <person name="Valle G."/>
        </authorList>
    </citation>
    <scope>NUCLEOTIDE SEQUENCE [LARGE SCALE GENOMIC DNA]</scope>
    <source>
        <strain evidence="3 4">B-31</strain>
    </source>
</reference>
<dbReference type="Proteomes" id="UP000019335">
    <property type="component" value="Chromosome 5"/>
</dbReference>
<name>W7U692_9STRA</name>
<evidence type="ECO:0000313" key="3">
    <source>
        <dbReference type="EMBL" id="EWM28366.1"/>
    </source>
</evidence>
<organism evidence="3 4">
    <name type="scientific">Nannochloropsis gaditana</name>
    <dbReference type="NCBI Taxonomy" id="72520"/>
    <lineage>
        <taxon>Eukaryota</taxon>
        <taxon>Sar</taxon>
        <taxon>Stramenopiles</taxon>
        <taxon>Ochrophyta</taxon>
        <taxon>Eustigmatophyceae</taxon>
        <taxon>Eustigmatales</taxon>
        <taxon>Monodopsidaceae</taxon>
        <taxon>Nannochloropsis</taxon>
    </lineage>
</organism>
<dbReference type="AlphaFoldDB" id="W7U692"/>
<keyword evidence="2" id="KW-0732">Signal</keyword>
<evidence type="ECO:0000256" key="2">
    <source>
        <dbReference type="SAM" id="SignalP"/>
    </source>
</evidence>
<accession>W7U692</accession>